<dbReference type="InterPro" id="IPR046779">
    <property type="entry name" value="LapA_adhesin_dom"/>
</dbReference>
<evidence type="ECO:0000259" key="2">
    <source>
        <dbReference type="PROSITE" id="PS50234"/>
    </source>
</evidence>
<dbReference type="InterPro" id="IPR036465">
    <property type="entry name" value="vWFA_dom_sf"/>
</dbReference>
<dbReference type="PROSITE" id="PS00330">
    <property type="entry name" value="HEMOLYSIN_CALCIUM"/>
    <property type="match status" value="2"/>
</dbReference>
<dbReference type="PROSITE" id="PS50234">
    <property type="entry name" value="VWFA"/>
    <property type="match status" value="1"/>
</dbReference>
<dbReference type="NCBIfam" id="NF033682">
    <property type="entry name" value="retention_LapA"/>
    <property type="match status" value="1"/>
</dbReference>
<dbReference type="CDD" id="cd00198">
    <property type="entry name" value="vWFA"/>
    <property type="match status" value="1"/>
</dbReference>
<dbReference type="SMART" id="SM00327">
    <property type="entry name" value="VWA"/>
    <property type="match status" value="1"/>
</dbReference>
<dbReference type="Pfam" id="PF13519">
    <property type="entry name" value="VWA_2"/>
    <property type="match status" value="1"/>
</dbReference>
<dbReference type="OrthoDB" id="8481600at2"/>
<dbReference type="PRINTS" id="PR00313">
    <property type="entry name" value="CABNDNGRPT"/>
</dbReference>
<feature type="domain" description="VWFA" evidence="2">
    <location>
        <begin position="2402"/>
        <end position="2591"/>
    </location>
</feature>
<proteinExistence type="predicted"/>
<dbReference type="InterPro" id="IPR018511">
    <property type="entry name" value="Hemolysin-typ_Ca-bd_CS"/>
</dbReference>
<evidence type="ECO:0000313" key="4">
    <source>
        <dbReference type="Proteomes" id="UP000463949"/>
    </source>
</evidence>
<accession>A0A857GPB0</accession>
<evidence type="ECO:0000256" key="1">
    <source>
        <dbReference type="ARBA" id="ARBA00022837"/>
    </source>
</evidence>
<dbReference type="InterPro" id="IPR019960">
    <property type="entry name" value="T1SS_VCA0849"/>
</dbReference>
<dbReference type="EMBL" id="CP024621">
    <property type="protein sequence ID" value="QHD50457.1"/>
    <property type="molecule type" value="Genomic_DNA"/>
</dbReference>
<dbReference type="KEGG" id="hmd:CTT34_12565"/>
<dbReference type="InterPro" id="IPR001343">
    <property type="entry name" value="Hemolysn_Ca-bd"/>
</dbReference>
<dbReference type="RefSeq" id="WP_159342736.1">
    <property type="nucleotide sequence ID" value="NZ_CP024621.1"/>
</dbReference>
<dbReference type="SUPFAM" id="SSF51120">
    <property type="entry name" value="beta-Roll"/>
    <property type="match status" value="1"/>
</dbReference>
<keyword evidence="1" id="KW-0106">Calcium</keyword>
<dbReference type="GO" id="GO:0005509">
    <property type="term" value="F:calcium ion binding"/>
    <property type="evidence" value="ECO:0007669"/>
    <property type="project" value="InterPro"/>
</dbReference>
<gene>
    <name evidence="3" type="ORF">CTT34_12565</name>
</gene>
<sequence>MATATVIAITGQAWARDEDGNLRELRIGDVLQEGETLITSADGRVELDFADGTGANVVEGGQEVAVTPDLVSDLIVATDASAQDDDLEALLAALDDEEGDLLDILDATAAGGGAGGGGGGGSSFVRVARIAEETDPLSFSTEGGLEGAEFVEFDGGDVAAEDAGDAADPVPAPEPGTDGVITLTSPQQVTEGQPITISASINSAPQGTPLVITLSNGQQIVIAVGETTGSVTFDSRPDDAYLQGDGTISIGIETATGGGYETIDTSDETSVTVSDDADATTITLSAPEAVTEGSPITVSASVNNAPQGSPLVITLSNGQQITIAVGETTGSATFDSRGDDVYQQGTDTLNLSIETAEGGNYEALDSDATVTVTVSDDADATTITLSAPEAVTEGESITVSASVNNAPQGSPLVITLNNGQQITIAVGETTGSVTFDSRGDDVYQQGEQSQTLSITGTEGGNYEALDTTSTATMATVDDNDVTTLTLNNVTVDEGAGTATLSGTLSSAPTDEPLVIALDNGATLTFGIGETTATSTPFAVQGDDVYLDGETITVNASVQSGGDEFENLNVGDTATVTVNDTIDTVTVGLTATPSVAEGGQITYTATLTNASGNPVTANNAITVTLTNGEVFTIAANSSTGEITVDAPADDAYDTNAITNSIASVSEANAGEADALENLEVAGDTSVTTTVTDNDTETTLTLNNVTVDEGAGTATLSGTLSSAPTDEPLVIALDNGATLTFGIGETTATSTPFAVQGDDVYLDGETITVNASVQSGGDEFENLNVGDTATVTVNDTIDTVTVGLTATPSVAEGGQITYTATLTNASGNPVTANNAITVTLANGEVFTIAANSSTGEITVDAPADDAYDTNAITNSIASVSEANAGEADALENLEVAGDTSVTTTVTDNDTETTLTLNNVTVDEGAGTATLSGTLSSAPTDEPLVIALDNGATLTFGIGETTATSTPFAVQGDDVYLDGETITVNASVQSGGDEFENLNVGDTATVTVNDTIDTVTVGLTATPSVAEGGQITYTATLTNASGNPVTANNAITVTLTNGEVFTIAANSSTGEITVDAPADDAYDTNAITNSIASVSEANAGEADALENLEVAGDTSVTTTVTDNDTETTLTLNNVTVDEGAGTATLSGTLSSAPTDEPLVIALDNGATLTFGIGETTATSTPFAVQGDDVYLDGETITVNASVQSGGDEFENLNVGDTATVTVNDTIDTVTVGLTATPSVAEGGQITYTATLTNASGNPVTANNAITVTLANGEVFTIAANSSTGEITVDAPADDAYDTNAITNSIASVSEANAGEADALENLEVAGDTSVTTTVTDNDTETTLTLNNVTVDEGAGTATLSGTLSSAPTDEPLVIALDNGATLTFGIGETTATSTPFAVQGDDVYLDGETITVNASVQSGGDEFENLNVGDTATVTVNDTIDTVTVGLTATPSVAEGGQITYTATLTNASGNPVTANNAITVTLANGEVFTIAANSSTGEITVDAPADDAYDTNAITNSIASVSEANAGEADALENLEVAGDTSVTTTVTDNDTETTLTLNNVTVDEGAGTATLSGTLSSAPTDEPLVIALDNGATLTFGIGETTATSTPFAVQGDDVYLDGETITVNASVQSGGDEFENLNVGDTATVTVNDTIDTVTVGLTATPSVAEGGQITYTATLTNASGNPVTANNAITVTLTNGEVFTIAANSSTGEITVDAPADDAYDTNAITNSIASVSEANAGEADALENLEVAGDTSVTTTVTDNDTETTLTLNNVTVDEGAGTATLSGTLSSAPTDEPLVIALDNGATLTFGIGETTATSTPFAVQGDDVYLDGETITVNASVQSGGDEFENLNVGDTATVTVNDTIDTVTVGLTATPSVAEGGQITYTATLTNASGNPVTANNAITVTLANGEVFTIAANSSTGEITVDAPADDAYDTNAITNSIASVSEANAGEADALENLEVAGDTSVTTTVTDNDTETTLTLNNVTVDEGAGTATLSGTLSSAPTDEPLVIALDNGATLTFGIGETTATSTPFAVQGDDVYLDGETITVNASVQSGGDEFENLNVGDTATVTVKDTIDTTTVTIKASIIKTATVTVDNVNDNDSFTIKALKPDNSLGEISTYQDSWRDGFGVQGSASGNNAELGFDNQNGSEKLIVEFNNAVQSIDVALAWRNPHETAKVEFFDSNNEKVGYAVVEGQSPDAIVTYYNADGQQVGDVVNMGSRFGTDAIDSSYIFAMPDGQSFNSAVFSAVDVEDDYLIHSISYQEVVGADVTTVDGPTDITFVVETSNPPDASQYDFETTFPTATFDVDGTTYTVYLDRDGVGTKTVPVAGDQDLTAVVTEVNGNFEHVELPASVTLYKGLLKVDDNGDNTVNGGQGGDVIVADEGGASVNVQPGKNYNVALIVDTSGSMQYGLNGDGLFSNNPDEINDSVYAASRMKLIKDSLLQLAEQLKNHDGIINVSLIAFDTDVELKASIQNLSENNIDDLLTAIGRAKTEGLQALGGTNYESAFIGASQWFAGQPSENEGFGNLTYFLTDGDPSRSNSGTNGSVGTDPKDMLDAIEAFAPLSAVSSVHAIGIGDGVTVDNLKYFDNTEEGSLVKAPFGMPEEVLADFSNNGGWNNANNWSMSSSGGTLNREGNSNRYMKISDTSVDNAAYTVATPQFDVGEDENAGISFSYIFRDGYDSAAWKLQKLNDNNWIDVENQGGALGYSYNWNSAASGALEQGEYRIVYSVNDATTYLGDATLYIDNIKLTPYVLQGEVSIVNSAKELNAALVSGSTNTELAELGDDVVDGGDGNDIIFGDAINTDALDWEGRELPDGSGMAALKEYLRVSNDGVEPTEQQLYDYIKTNHEELNVSGDARGGNDELYGGKGDDILHGQGGNDLLVGGEGDDLLYGGAGADTFKWEFGDQGSPEQPATDTVMDFNADEGDALDISELLGGDVDENNLGDYVQAEVKDGSTTLHINTEGKLNEDGGNADQHIVLKGVDIGTDPSAFLQSLLKTDPTGD</sequence>
<dbReference type="InterPro" id="IPR011049">
    <property type="entry name" value="Serralysin-like_metalloprot_C"/>
</dbReference>
<dbReference type="InterPro" id="IPR002035">
    <property type="entry name" value="VWF_A"/>
</dbReference>
<evidence type="ECO:0000313" key="3">
    <source>
        <dbReference type="EMBL" id="QHD50457.1"/>
    </source>
</evidence>
<dbReference type="Gene3D" id="3.40.50.410">
    <property type="entry name" value="von Willebrand factor, type A domain"/>
    <property type="match status" value="1"/>
</dbReference>
<organism evidence="3 4">
    <name type="scientific">Vreelandella aquamarina</name>
    <dbReference type="NCBI Taxonomy" id="77097"/>
    <lineage>
        <taxon>Bacteria</taxon>
        <taxon>Pseudomonadati</taxon>
        <taxon>Pseudomonadota</taxon>
        <taxon>Gammaproteobacteria</taxon>
        <taxon>Oceanospirillales</taxon>
        <taxon>Halomonadaceae</taxon>
        <taxon>Vreelandella</taxon>
    </lineage>
</organism>
<protein>
    <recommendedName>
        <fullName evidence="2">VWFA domain-containing protein</fullName>
    </recommendedName>
</protein>
<dbReference type="InterPro" id="IPR047777">
    <property type="entry name" value="LapA-like_RM"/>
</dbReference>
<dbReference type="Pfam" id="PF00353">
    <property type="entry name" value="HemolysinCabind"/>
    <property type="match status" value="2"/>
</dbReference>
<dbReference type="SUPFAM" id="SSF53300">
    <property type="entry name" value="vWA-like"/>
    <property type="match status" value="1"/>
</dbReference>
<name>A0A857GPB0_9GAMM</name>
<dbReference type="NCBIfam" id="TIGR03661">
    <property type="entry name" value="T1SS_VCA0849"/>
    <property type="match status" value="1"/>
</dbReference>
<dbReference type="Pfam" id="PF20579">
    <property type="entry name" value="LapA"/>
    <property type="match status" value="18"/>
</dbReference>
<dbReference type="Proteomes" id="UP000463949">
    <property type="component" value="Chromosome"/>
</dbReference>
<reference evidence="3 4" key="1">
    <citation type="submission" date="2017-10" db="EMBL/GenBank/DDBJ databases">
        <title>Coral associated bacteria.</title>
        <authorList>
            <person name="Wang X."/>
        </authorList>
    </citation>
    <scope>NUCLEOTIDE SEQUENCE [LARGE SCALE GENOMIC DNA]</scope>
    <source>
        <strain evidence="3 4">SCSIO 43005</strain>
    </source>
</reference>